<dbReference type="AlphaFoldDB" id="A0A453CV50"/>
<keyword evidence="2" id="KW-1185">Reference proteome</keyword>
<evidence type="ECO:0000313" key="2">
    <source>
        <dbReference type="Proteomes" id="UP000015105"/>
    </source>
</evidence>
<reference evidence="2" key="1">
    <citation type="journal article" date="2014" name="Science">
        <title>Ancient hybridizations among the ancestral genomes of bread wheat.</title>
        <authorList>
            <consortium name="International Wheat Genome Sequencing Consortium,"/>
            <person name="Marcussen T."/>
            <person name="Sandve S.R."/>
            <person name="Heier L."/>
            <person name="Spannagl M."/>
            <person name="Pfeifer M."/>
            <person name="Jakobsen K.S."/>
            <person name="Wulff B.B."/>
            <person name="Steuernagel B."/>
            <person name="Mayer K.F."/>
            <person name="Olsen O.A."/>
        </authorList>
    </citation>
    <scope>NUCLEOTIDE SEQUENCE [LARGE SCALE GENOMIC DNA]</scope>
    <source>
        <strain evidence="2">cv. AL8/78</strain>
    </source>
</reference>
<protein>
    <submittedName>
        <fullName evidence="1">Uncharacterized protein</fullName>
    </submittedName>
</protein>
<reference evidence="1" key="5">
    <citation type="journal article" date="2021" name="G3 (Bethesda)">
        <title>Aegilops tauschii genome assembly Aet v5.0 features greater sequence contiguity and improved annotation.</title>
        <authorList>
            <person name="Wang L."/>
            <person name="Zhu T."/>
            <person name="Rodriguez J.C."/>
            <person name="Deal K.R."/>
            <person name="Dubcovsky J."/>
            <person name="McGuire P.E."/>
            <person name="Lux T."/>
            <person name="Spannagl M."/>
            <person name="Mayer K.F.X."/>
            <person name="Baldrich P."/>
            <person name="Meyers B.C."/>
            <person name="Huo N."/>
            <person name="Gu Y.Q."/>
            <person name="Zhou H."/>
            <person name="Devos K.M."/>
            <person name="Bennetzen J.L."/>
            <person name="Unver T."/>
            <person name="Budak H."/>
            <person name="Gulick P.J."/>
            <person name="Galiba G."/>
            <person name="Kalapos B."/>
            <person name="Nelson D.R."/>
            <person name="Li P."/>
            <person name="You F.M."/>
            <person name="Luo M.C."/>
            <person name="Dvorak J."/>
        </authorList>
    </citation>
    <scope>NUCLEOTIDE SEQUENCE [LARGE SCALE GENOMIC DNA]</scope>
    <source>
        <strain evidence="1">cv. AL8/78</strain>
    </source>
</reference>
<organism evidence="1 2">
    <name type="scientific">Aegilops tauschii subsp. strangulata</name>
    <name type="common">Goatgrass</name>
    <dbReference type="NCBI Taxonomy" id="200361"/>
    <lineage>
        <taxon>Eukaryota</taxon>
        <taxon>Viridiplantae</taxon>
        <taxon>Streptophyta</taxon>
        <taxon>Embryophyta</taxon>
        <taxon>Tracheophyta</taxon>
        <taxon>Spermatophyta</taxon>
        <taxon>Magnoliopsida</taxon>
        <taxon>Liliopsida</taxon>
        <taxon>Poales</taxon>
        <taxon>Poaceae</taxon>
        <taxon>BOP clade</taxon>
        <taxon>Pooideae</taxon>
        <taxon>Triticodae</taxon>
        <taxon>Triticeae</taxon>
        <taxon>Triticinae</taxon>
        <taxon>Aegilops</taxon>
    </lineage>
</organism>
<dbReference type="Proteomes" id="UP000015105">
    <property type="component" value="Chromosome 2D"/>
</dbReference>
<dbReference type="EnsemblPlants" id="AET2Gv20974000.5">
    <property type="protein sequence ID" value="AET2Gv20974000.5"/>
    <property type="gene ID" value="AET2Gv20974000"/>
</dbReference>
<proteinExistence type="predicted"/>
<evidence type="ECO:0000313" key="1">
    <source>
        <dbReference type="EnsemblPlants" id="AET2Gv20974000.5"/>
    </source>
</evidence>
<sequence length="71" mass="7748">FGFSPRACCGQWRGCCMLRDDHLEHPIPFISSAPSSKSAIMVLGVCTYFKHVCSLTGGDFKLGAVRLSVRV</sequence>
<accession>A0A453CV50</accession>
<name>A0A453CV50_AEGTS</name>
<reference evidence="1" key="4">
    <citation type="submission" date="2019-03" db="UniProtKB">
        <authorList>
            <consortium name="EnsemblPlants"/>
        </authorList>
    </citation>
    <scope>IDENTIFICATION</scope>
</reference>
<dbReference type="Gramene" id="AET2Gv20974000.5">
    <property type="protein sequence ID" value="AET2Gv20974000.5"/>
    <property type="gene ID" value="AET2Gv20974000"/>
</dbReference>
<reference evidence="1" key="3">
    <citation type="journal article" date="2017" name="Nature">
        <title>Genome sequence of the progenitor of the wheat D genome Aegilops tauschii.</title>
        <authorList>
            <person name="Luo M.C."/>
            <person name="Gu Y.Q."/>
            <person name="Puiu D."/>
            <person name="Wang H."/>
            <person name="Twardziok S.O."/>
            <person name="Deal K.R."/>
            <person name="Huo N."/>
            <person name="Zhu T."/>
            <person name="Wang L."/>
            <person name="Wang Y."/>
            <person name="McGuire P.E."/>
            <person name="Liu S."/>
            <person name="Long H."/>
            <person name="Ramasamy R.K."/>
            <person name="Rodriguez J.C."/>
            <person name="Van S.L."/>
            <person name="Yuan L."/>
            <person name="Wang Z."/>
            <person name="Xia Z."/>
            <person name="Xiao L."/>
            <person name="Anderson O.D."/>
            <person name="Ouyang S."/>
            <person name="Liang Y."/>
            <person name="Zimin A.V."/>
            <person name="Pertea G."/>
            <person name="Qi P."/>
            <person name="Bennetzen J.L."/>
            <person name="Dai X."/>
            <person name="Dawson M.W."/>
            <person name="Muller H.G."/>
            <person name="Kugler K."/>
            <person name="Rivarola-Duarte L."/>
            <person name="Spannagl M."/>
            <person name="Mayer K.F.X."/>
            <person name="Lu F.H."/>
            <person name="Bevan M.W."/>
            <person name="Leroy P."/>
            <person name="Li P."/>
            <person name="You F.M."/>
            <person name="Sun Q."/>
            <person name="Liu Z."/>
            <person name="Lyons E."/>
            <person name="Wicker T."/>
            <person name="Salzberg S.L."/>
            <person name="Devos K.M."/>
            <person name="Dvorak J."/>
        </authorList>
    </citation>
    <scope>NUCLEOTIDE SEQUENCE [LARGE SCALE GENOMIC DNA]</scope>
    <source>
        <strain evidence="1">cv. AL8/78</strain>
    </source>
</reference>
<reference evidence="2" key="2">
    <citation type="journal article" date="2017" name="Nat. Plants">
        <title>The Aegilops tauschii genome reveals multiple impacts of transposons.</title>
        <authorList>
            <person name="Zhao G."/>
            <person name="Zou C."/>
            <person name="Li K."/>
            <person name="Wang K."/>
            <person name="Li T."/>
            <person name="Gao L."/>
            <person name="Zhang X."/>
            <person name="Wang H."/>
            <person name="Yang Z."/>
            <person name="Liu X."/>
            <person name="Jiang W."/>
            <person name="Mao L."/>
            <person name="Kong X."/>
            <person name="Jiao Y."/>
            <person name="Jia J."/>
        </authorList>
    </citation>
    <scope>NUCLEOTIDE SEQUENCE [LARGE SCALE GENOMIC DNA]</scope>
    <source>
        <strain evidence="2">cv. AL8/78</strain>
    </source>
</reference>